<comment type="catalytic activity">
    <reaction evidence="1">
        <text>Release of any N-terminal amino acid, including proline, that is linked to proline, even from a dipeptide or tripeptide.</text>
        <dbReference type="EC" id="3.4.11.9"/>
    </reaction>
</comment>
<evidence type="ECO:0000313" key="10">
    <source>
        <dbReference type="EMBL" id="MBB5159810.1"/>
    </source>
</evidence>
<keyword evidence="10" id="KW-0645">Protease</keyword>
<dbReference type="SUPFAM" id="SSF53092">
    <property type="entry name" value="Creatinase/prolidase N-terminal domain"/>
    <property type="match status" value="1"/>
</dbReference>
<dbReference type="CDD" id="cd01087">
    <property type="entry name" value="Prolidase"/>
    <property type="match status" value="1"/>
</dbReference>
<dbReference type="GO" id="GO:0070006">
    <property type="term" value="F:metalloaminopeptidase activity"/>
    <property type="evidence" value="ECO:0007669"/>
    <property type="project" value="InterPro"/>
</dbReference>
<gene>
    <name evidence="10" type="ORF">BJ970_007410</name>
</gene>
<dbReference type="EMBL" id="JACHIW010000003">
    <property type="protein sequence ID" value="MBB5159810.1"/>
    <property type="molecule type" value="Genomic_DNA"/>
</dbReference>
<evidence type="ECO:0000256" key="2">
    <source>
        <dbReference type="ARBA" id="ARBA00001936"/>
    </source>
</evidence>
<evidence type="ECO:0000256" key="4">
    <source>
        <dbReference type="ARBA" id="ARBA00012574"/>
    </source>
</evidence>
<dbReference type="GO" id="GO:0030145">
    <property type="term" value="F:manganese ion binding"/>
    <property type="evidence" value="ECO:0007669"/>
    <property type="project" value="InterPro"/>
</dbReference>
<evidence type="ECO:0000256" key="7">
    <source>
        <dbReference type="ARBA" id="ARBA00023211"/>
    </source>
</evidence>
<protein>
    <recommendedName>
        <fullName evidence="4">Xaa-Pro aminopeptidase</fullName>
        <ecNumber evidence="4">3.4.11.9</ecNumber>
    </recommendedName>
</protein>
<keyword evidence="6 10" id="KW-0378">Hydrolase</keyword>
<dbReference type="Proteomes" id="UP000584374">
    <property type="component" value="Unassembled WGS sequence"/>
</dbReference>
<accession>A0A840QI94</accession>
<comment type="caution">
    <text evidence="10">The sequence shown here is derived from an EMBL/GenBank/DDBJ whole genome shotgun (WGS) entry which is preliminary data.</text>
</comment>
<reference evidence="10 11" key="1">
    <citation type="submission" date="2020-08" db="EMBL/GenBank/DDBJ databases">
        <title>Sequencing the genomes of 1000 actinobacteria strains.</title>
        <authorList>
            <person name="Klenk H.-P."/>
        </authorList>
    </citation>
    <scope>NUCLEOTIDE SEQUENCE [LARGE SCALE GENOMIC DNA]</scope>
    <source>
        <strain evidence="10 11">DSM 45584</strain>
    </source>
</reference>
<dbReference type="SUPFAM" id="SSF55920">
    <property type="entry name" value="Creatinase/aminopeptidase"/>
    <property type="match status" value="1"/>
</dbReference>
<dbReference type="InterPro" id="IPR007865">
    <property type="entry name" value="Aminopep_P_N"/>
</dbReference>
<dbReference type="Gene3D" id="3.90.230.10">
    <property type="entry name" value="Creatinase/methionine aminopeptidase superfamily"/>
    <property type="match status" value="1"/>
</dbReference>
<dbReference type="InterPro" id="IPR029149">
    <property type="entry name" value="Creatin/AminoP/Spt16_N"/>
</dbReference>
<dbReference type="AlphaFoldDB" id="A0A840QI94"/>
<organism evidence="10 11">
    <name type="scientific">Saccharopolyspora phatthalungensis</name>
    <dbReference type="NCBI Taxonomy" id="664693"/>
    <lineage>
        <taxon>Bacteria</taxon>
        <taxon>Bacillati</taxon>
        <taxon>Actinomycetota</taxon>
        <taxon>Actinomycetes</taxon>
        <taxon>Pseudonocardiales</taxon>
        <taxon>Pseudonocardiaceae</taxon>
        <taxon>Saccharopolyspora</taxon>
    </lineage>
</organism>
<feature type="domain" description="Aminopeptidase P N-terminal" evidence="9">
    <location>
        <begin position="51"/>
        <end position="196"/>
    </location>
</feature>
<comment type="similarity">
    <text evidence="3">Belongs to the peptidase M24B family.</text>
</comment>
<keyword evidence="5" id="KW-0479">Metal-binding</keyword>
<dbReference type="PANTHER" id="PTHR43226">
    <property type="entry name" value="XAA-PRO AMINOPEPTIDASE 3"/>
    <property type="match status" value="1"/>
</dbReference>
<dbReference type="Pfam" id="PF00557">
    <property type="entry name" value="Peptidase_M24"/>
    <property type="match status" value="1"/>
</dbReference>
<keyword evidence="11" id="KW-1185">Reference proteome</keyword>
<sequence>MTDNLQVNQGSGGFQDVASAQRAHPRSTPALADFMAQGWADRSAALIGDGAAAILARGRRERLAAAFPGDRLIVPAGSLKVRSNDVTYLFRPHSAFAHLTGLGCKADPDSVLIIDVDEFGVHTAVVYILPSTGPGTEAFYMDGVRGEYTIGRRPTLEELADFLGVEVRPFDQYHEHVAKPVQGCVRLIRGASDSVDKFLDSQGLLATDEIHVEFENATDELRLVKDPWEIDQLGRAVDITITGFADVVEALPFAAQKQRGERVIESVFFGRARCDANDIGYGSTAAAGNNATNLHWDVCDGPVRPGDLLLLDAGVELDSLYTADITRTIPVSGRFTAVQRMIYDAVLEAADAAFAAAEVGRPFQDTHDAAVTVLARHLRAWGLLPVSVEESLSDTGQHHRRWMPHATSHHLGLDVHDCAKARREFYRGAVIRPGMVFTIEPGLYFKRDDLTVPPEFRGIGVRIEDDIVATDDGPINLSSGLPRTADDIESWMAPLLESGHQALALRDKA</sequence>
<comment type="cofactor">
    <cofactor evidence="2">
        <name>Mn(2+)</name>
        <dbReference type="ChEBI" id="CHEBI:29035"/>
    </cofactor>
</comment>
<evidence type="ECO:0000256" key="6">
    <source>
        <dbReference type="ARBA" id="ARBA00022801"/>
    </source>
</evidence>
<dbReference type="InterPro" id="IPR036005">
    <property type="entry name" value="Creatinase/aminopeptidase-like"/>
</dbReference>
<dbReference type="SMART" id="SM01011">
    <property type="entry name" value="AMP_N"/>
    <property type="match status" value="1"/>
</dbReference>
<keyword evidence="7" id="KW-0464">Manganese</keyword>
<dbReference type="Pfam" id="PF05195">
    <property type="entry name" value="AMP_N"/>
    <property type="match status" value="1"/>
</dbReference>
<keyword evidence="10" id="KW-0031">Aminopeptidase</keyword>
<dbReference type="InterPro" id="IPR052433">
    <property type="entry name" value="X-Pro_dipept-like"/>
</dbReference>
<dbReference type="Gene3D" id="3.40.350.10">
    <property type="entry name" value="Creatinase/prolidase N-terminal domain"/>
    <property type="match status" value="1"/>
</dbReference>
<dbReference type="PANTHER" id="PTHR43226:SF4">
    <property type="entry name" value="XAA-PRO AMINOPEPTIDASE 3"/>
    <property type="match status" value="1"/>
</dbReference>
<evidence type="ECO:0000259" key="9">
    <source>
        <dbReference type="SMART" id="SM01011"/>
    </source>
</evidence>
<evidence type="ECO:0000256" key="1">
    <source>
        <dbReference type="ARBA" id="ARBA00001424"/>
    </source>
</evidence>
<dbReference type="RefSeq" id="WP_184732801.1">
    <property type="nucleotide sequence ID" value="NZ_JACHIW010000003.1"/>
</dbReference>
<evidence type="ECO:0000256" key="3">
    <source>
        <dbReference type="ARBA" id="ARBA00008766"/>
    </source>
</evidence>
<dbReference type="EC" id="3.4.11.9" evidence="4"/>
<dbReference type="GO" id="GO:0006508">
    <property type="term" value="P:proteolysis"/>
    <property type="evidence" value="ECO:0007669"/>
    <property type="project" value="TreeGrafter"/>
</dbReference>
<proteinExistence type="inferred from homology"/>
<evidence type="ECO:0000313" key="11">
    <source>
        <dbReference type="Proteomes" id="UP000584374"/>
    </source>
</evidence>
<feature type="region of interest" description="Disordered" evidence="8">
    <location>
        <begin position="1"/>
        <end position="22"/>
    </location>
</feature>
<evidence type="ECO:0000256" key="8">
    <source>
        <dbReference type="SAM" id="MobiDB-lite"/>
    </source>
</evidence>
<dbReference type="InterPro" id="IPR000994">
    <property type="entry name" value="Pept_M24"/>
</dbReference>
<evidence type="ECO:0000256" key="5">
    <source>
        <dbReference type="ARBA" id="ARBA00022723"/>
    </source>
</evidence>
<dbReference type="GO" id="GO:0005829">
    <property type="term" value="C:cytosol"/>
    <property type="evidence" value="ECO:0007669"/>
    <property type="project" value="TreeGrafter"/>
</dbReference>
<name>A0A840QI94_9PSEU</name>